<dbReference type="AlphaFoldDB" id="A0A926HY19"/>
<organism evidence="1 2">
    <name type="scientific">Congzhengia minquanensis</name>
    <dbReference type="NCBI Taxonomy" id="2763657"/>
    <lineage>
        <taxon>Bacteria</taxon>
        <taxon>Bacillati</taxon>
        <taxon>Bacillota</taxon>
        <taxon>Clostridia</taxon>
        <taxon>Eubacteriales</taxon>
        <taxon>Oscillospiraceae</taxon>
        <taxon>Congzhengia</taxon>
    </lineage>
</organism>
<name>A0A926HY19_9FIRM</name>
<evidence type="ECO:0008006" key="3">
    <source>
        <dbReference type="Google" id="ProtNLM"/>
    </source>
</evidence>
<reference evidence="1" key="1">
    <citation type="submission" date="2020-08" db="EMBL/GenBank/DDBJ databases">
        <title>Genome public.</title>
        <authorList>
            <person name="Liu C."/>
            <person name="Sun Q."/>
        </authorList>
    </citation>
    <scope>NUCLEOTIDE SEQUENCE</scope>
    <source>
        <strain evidence="1">H8</strain>
    </source>
</reference>
<dbReference type="RefSeq" id="WP_249311122.1">
    <property type="nucleotide sequence ID" value="NZ_JACRSU010000001.1"/>
</dbReference>
<evidence type="ECO:0000313" key="2">
    <source>
        <dbReference type="Proteomes" id="UP000611762"/>
    </source>
</evidence>
<dbReference type="Proteomes" id="UP000611762">
    <property type="component" value="Unassembled WGS sequence"/>
</dbReference>
<proteinExistence type="predicted"/>
<accession>A0A926HY19</accession>
<dbReference type="InterPro" id="IPR028994">
    <property type="entry name" value="Integrin_alpha_N"/>
</dbReference>
<protein>
    <recommendedName>
        <fullName evidence="3">FG-GAP repeat protein</fullName>
    </recommendedName>
</protein>
<gene>
    <name evidence="1" type="ORF">H8698_03070</name>
</gene>
<dbReference type="SUPFAM" id="SSF69318">
    <property type="entry name" value="Integrin alpha N-terminal domain"/>
    <property type="match status" value="1"/>
</dbReference>
<keyword evidence="2" id="KW-1185">Reference proteome</keyword>
<dbReference type="EMBL" id="JACRSU010000001">
    <property type="protein sequence ID" value="MBC8539958.1"/>
    <property type="molecule type" value="Genomic_DNA"/>
</dbReference>
<evidence type="ECO:0000313" key="1">
    <source>
        <dbReference type="EMBL" id="MBC8539958.1"/>
    </source>
</evidence>
<sequence length="456" mass="51749">MNVKILKEFDLGMKLGQVKSVQLHISKDEPEYILFGYSESDNIDPWEESLHFPTGRMNLALYGEQGQRIWRREFGIGVIPGTWFSPFLAFDLDNDGMDEIYFVHNTDDKRPFSVLSTVLEKIDPRDGSTMGTWPFPVKNTVMEPLTHSYRQNMTAGYANGQPVLITAQGTYGDMFLQAYNSDMSLRWERVIGADEPGPRSSHAISVFDFNEDGVDEVFWGERLISIDDGHDVVVCTDGEFRGHSDTVLPFRAPDGNMYIYTCREDKDFVGCWRVVTYDAQGNVVWRAVQSEVTGYNTNHMHIGWVMTTKPDYRKIALAVKIEPIAMHIPSETYLFDALTGEPVEYDFPIPLHKCVPVDLNGDGFHEFFAEGVLYDTDGKVLCRPGGTKMNLTKLFGYPGEQLICYYPGETKVRIWGDVDAVDSDYMKKRYENGYLKHMTQLTGSGYNSNPTVTCAM</sequence>
<comment type="caution">
    <text evidence="1">The sequence shown here is derived from an EMBL/GenBank/DDBJ whole genome shotgun (WGS) entry which is preliminary data.</text>
</comment>